<evidence type="ECO:0000256" key="3">
    <source>
        <dbReference type="ARBA" id="ARBA00022989"/>
    </source>
</evidence>
<feature type="coiled-coil region" evidence="8">
    <location>
        <begin position="174"/>
        <end position="208"/>
    </location>
</feature>
<dbReference type="PROSITE" id="PS50111">
    <property type="entry name" value="CHEMOTAXIS_TRANSDUC_2"/>
    <property type="match status" value="1"/>
</dbReference>
<dbReference type="EMBL" id="CP061081">
    <property type="protein sequence ID" value="QNT06304.1"/>
    <property type="molecule type" value="Genomic_DNA"/>
</dbReference>
<evidence type="ECO:0000256" key="8">
    <source>
        <dbReference type="SAM" id="Coils"/>
    </source>
</evidence>
<dbReference type="AlphaFoldDB" id="A0A7H1J738"/>
<dbReference type="Gene3D" id="1.10.287.950">
    <property type="entry name" value="Methyl-accepting chemotaxis protein"/>
    <property type="match status" value="1"/>
</dbReference>
<evidence type="ECO:0000313" key="12">
    <source>
        <dbReference type="Proteomes" id="UP000516370"/>
    </source>
</evidence>
<keyword evidence="2 9" id="KW-0812">Transmembrane</keyword>
<feature type="domain" description="Methyl-accepting transducer" evidence="10">
    <location>
        <begin position="110"/>
        <end position="346"/>
    </location>
</feature>
<dbReference type="SMART" id="SM00283">
    <property type="entry name" value="MA"/>
    <property type="match status" value="1"/>
</dbReference>
<dbReference type="PRINTS" id="PR00260">
    <property type="entry name" value="CHEMTRNSDUCR"/>
</dbReference>
<dbReference type="OrthoDB" id="6757190at2"/>
<feature type="transmembrane region" description="Helical" evidence="9">
    <location>
        <begin position="34"/>
        <end position="56"/>
    </location>
</feature>
<gene>
    <name evidence="11" type="ORF">IBG28_01145</name>
</gene>
<comment type="subcellular location">
    <subcellularLocation>
        <location evidence="1">Membrane</location>
        <topology evidence="1">Multi-pass membrane protein</topology>
    </subcellularLocation>
</comment>
<dbReference type="GO" id="GO:0007165">
    <property type="term" value="P:signal transduction"/>
    <property type="evidence" value="ECO:0007669"/>
    <property type="project" value="UniProtKB-KW"/>
</dbReference>
<dbReference type="RefSeq" id="WP_111608476.1">
    <property type="nucleotide sequence ID" value="NZ_BMLJ01000008.1"/>
</dbReference>
<feature type="coiled-coil region" evidence="8">
    <location>
        <begin position="335"/>
        <end position="362"/>
    </location>
</feature>
<dbReference type="Pfam" id="PF00015">
    <property type="entry name" value="MCPsignal"/>
    <property type="match status" value="1"/>
</dbReference>
<dbReference type="Proteomes" id="UP000516370">
    <property type="component" value="Chromosome"/>
</dbReference>
<keyword evidence="5 7" id="KW-0807">Transducer</keyword>
<evidence type="ECO:0000256" key="6">
    <source>
        <dbReference type="ARBA" id="ARBA00029447"/>
    </source>
</evidence>
<proteinExistence type="inferred from homology"/>
<organism evidence="11 12">
    <name type="scientific">Marinomonas arctica</name>
    <dbReference type="NCBI Taxonomy" id="383750"/>
    <lineage>
        <taxon>Bacteria</taxon>
        <taxon>Pseudomonadati</taxon>
        <taxon>Pseudomonadota</taxon>
        <taxon>Gammaproteobacteria</taxon>
        <taxon>Oceanospirillales</taxon>
        <taxon>Oceanospirillaceae</taxon>
        <taxon>Marinomonas</taxon>
    </lineage>
</organism>
<name>A0A7H1J738_9GAMM</name>
<evidence type="ECO:0000256" key="7">
    <source>
        <dbReference type="PROSITE-ProRule" id="PRU00284"/>
    </source>
</evidence>
<evidence type="ECO:0000256" key="1">
    <source>
        <dbReference type="ARBA" id="ARBA00004141"/>
    </source>
</evidence>
<dbReference type="InterPro" id="IPR004089">
    <property type="entry name" value="MCPsignal_dom"/>
</dbReference>
<evidence type="ECO:0000259" key="10">
    <source>
        <dbReference type="PROSITE" id="PS50111"/>
    </source>
</evidence>
<dbReference type="InterPro" id="IPR004090">
    <property type="entry name" value="Chemotax_Me-accpt_rcpt"/>
</dbReference>
<dbReference type="SUPFAM" id="SSF58104">
    <property type="entry name" value="Methyl-accepting chemotaxis protein (MCP) signaling domain"/>
    <property type="match status" value="1"/>
</dbReference>
<dbReference type="GO" id="GO:0006935">
    <property type="term" value="P:chemotaxis"/>
    <property type="evidence" value="ECO:0007669"/>
    <property type="project" value="InterPro"/>
</dbReference>
<reference evidence="11 12" key="1">
    <citation type="submission" date="2020-09" db="EMBL/GenBank/DDBJ databases">
        <title>Complete genome sequence of an Arctic sea ice bacterium Marinomonas arctica BSI20414.</title>
        <authorList>
            <person name="Liao L."/>
            <person name="Chen B."/>
        </authorList>
    </citation>
    <scope>NUCLEOTIDE SEQUENCE [LARGE SCALE GENOMIC DNA]</scope>
    <source>
        <strain evidence="11 12">BSI20414</strain>
    </source>
</reference>
<dbReference type="PANTHER" id="PTHR32089">
    <property type="entry name" value="METHYL-ACCEPTING CHEMOTAXIS PROTEIN MCPB"/>
    <property type="match status" value="1"/>
</dbReference>
<evidence type="ECO:0000313" key="11">
    <source>
        <dbReference type="EMBL" id="QNT06304.1"/>
    </source>
</evidence>
<sequence length="364" mass="39549">MNARQNMWLAGLLITAVLAAIALTIQFTLTVSLPTVISLILVWLLTAVAILAIAIGQKKGRQQDQMLQSVRDTMAKHYADHSQLSLPTNADDFPRWVDRVFHELTQPKQEAGSVTERDTVLQSHIDALSQIANQQEQDLSDILERRQHSAPLIQGVAANTDIIAQKVGTLVNDANQGQRNLQLAENVLQELTQQVSSTAAVINQLSNNSVQISSVLDVIRSIADQTNLLALNAAIEAARAGEQGRGFAVVADEVRNLASKTQQSTQDIQAMIESLQKGVTQAVNNIDGSVQSVQNTVELTNKAGESLTEICTEVHGINQLVQENSAKQINIGKLAVEVNERLKRLNEQTLEAKALSTQLQEAIG</sequence>
<dbReference type="PANTHER" id="PTHR32089:SF119">
    <property type="entry name" value="METHYL-ACCEPTING CHEMOTAXIS PROTEIN CTPL"/>
    <property type="match status" value="1"/>
</dbReference>
<evidence type="ECO:0000256" key="4">
    <source>
        <dbReference type="ARBA" id="ARBA00023136"/>
    </source>
</evidence>
<evidence type="ECO:0000256" key="5">
    <source>
        <dbReference type="ARBA" id="ARBA00023224"/>
    </source>
</evidence>
<evidence type="ECO:0000256" key="2">
    <source>
        <dbReference type="ARBA" id="ARBA00022692"/>
    </source>
</evidence>
<keyword evidence="12" id="KW-1185">Reference proteome</keyword>
<keyword evidence="3 9" id="KW-1133">Transmembrane helix</keyword>
<protein>
    <recommendedName>
        <fullName evidence="10">Methyl-accepting transducer domain-containing protein</fullName>
    </recommendedName>
</protein>
<dbReference type="GO" id="GO:0016020">
    <property type="term" value="C:membrane"/>
    <property type="evidence" value="ECO:0007669"/>
    <property type="project" value="UniProtKB-SubCell"/>
</dbReference>
<accession>A0A7H1J738</accession>
<keyword evidence="8" id="KW-0175">Coiled coil</keyword>
<comment type="similarity">
    <text evidence="6">Belongs to the methyl-accepting chemotaxis (MCP) protein family.</text>
</comment>
<evidence type="ECO:0000256" key="9">
    <source>
        <dbReference type="SAM" id="Phobius"/>
    </source>
</evidence>
<dbReference type="KEGG" id="mard:IBG28_01145"/>
<keyword evidence="4 9" id="KW-0472">Membrane</keyword>
<dbReference type="GO" id="GO:0004888">
    <property type="term" value="F:transmembrane signaling receptor activity"/>
    <property type="evidence" value="ECO:0007669"/>
    <property type="project" value="InterPro"/>
</dbReference>